<evidence type="ECO:0000256" key="6">
    <source>
        <dbReference type="PROSITE-ProRule" id="PRU10085"/>
    </source>
</evidence>
<dbReference type="EMBL" id="JADAQX010000029">
    <property type="protein sequence ID" value="KAF8822716.1"/>
    <property type="molecule type" value="Genomic_DNA"/>
</dbReference>
<dbReference type="InterPro" id="IPR023562">
    <property type="entry name" value="ClpP/TepA"/>
</dbReference>
<keyword evidence="3 8" id="KW-0645">Protease</keyword>
<dbReference type="PROSITE" id="PS00381">
    <property type="entry name" value="CLP_PROTEASE_SER"/>
    <property type="match status" value="1"/>
</dbReference>
<dbReference type="NCBIfam" id="NF001368">
    <property type="entry name" value="PRK00277.1"/>
    <property type="match status" value="1"/>
</dbReference>
<sequence>MINISAVAGPCGTLGYANKEPRRVPLKHSFISAGFRGGKSWILAALQLLCFLNAILSPVNGWKGTISTSKPSWSLSSAISPGIVESKRCSKAPWIRSNLCAFRPGRNAFKTFGNYGIQPSMDDPSIPPNIPGKPNTMPLPVVLPKVDDGKMDIVSRLLKDRILLLGNQVTDEVANVMVAQMLYLASDDPTRDIRLYINSPGGSVTAGMAIFDTMQYVPCDIETVCFGSACSMGAFLLSAGTKGKRRSLPNARIMIHQPLGGAHGQAADIEIQAKEILFTRQLLNTYLSYFTGQPVHKIEEDTDRNFFMTPFEAKQYGLIDDVVKTKISHVKLEPMPSEI</sequence>
<dbReference type="CDD" id="cd07017">
    <property type="entry name" value="S14_ClpP_2"/>
    <property type="match status" value="1"/>
</dbReference>
<protein>
    <recommendedName>
        <fullName evidence="9">ATP-dependent Clp protease proteolytic subunit</fullName>
        <ecNumber evidence="8">3.4.21.92</ecNumber>
    </recommendedName>
</protein>
<dbReference type="InterPro" id="IPR001907">
    <property type="entry name" value="ClpP"/>
</dbReference>
<evidence type="ECO:0000256" key="3">
    <source>
        <dbReference type="ARBA" id="ARBA00022670"/>
    </source>
</evidence>
<organism evidence="10 11">
    <name type="scientific">Cardiosporidium cionae</name>
    <dbReference type="NCBI Taxonomy" id="476202"/>
    <lineage>
        <taxon>Eukaryota</taxon>
        <taxon>Sar</taxon>
        <taxon>Alveolata</taxon>
        <taxon>Apicomplexa</taxon>
        <taxon>Aconoidasida</taxon>
        <taxon>Nephromycida</taxon>
        <taxon>Cardiosporidium</taxon>
    </lineage>
</organism>
<dbReference type="HAMAP" id="MF_00444">
    <property type="entry name" value="ClpP"/>
    <property type="match status" value="1"/>
</dbReference>
<dbReference type="PROSITE" id="PS00382">
    <property type="entry name" value="CLP_PROTEASE_HIS"/>
    <property type="match status" value="1"/>
</dbReference>
<feature type="active site" evidence="6">
    <location>
        <position position="231"/>
    </location>
</feature>
<dbReference type="InterPro" id="IPR029045">
    <property type="entry name" value="ClpP/crotonase-like_dom_sf"/>
</dbReference>
<dbReference type="PANTHER" id="PTHR10381">
    <property type="entry name" value="ATP-DEPENDENT CLP PROTEASE PROTEOLYTIC SUBUNIT"/>
    <property type="match status" value="1"/>
</dbReference>
<evidence type="ECO:0000313" key="11">
    <source>
        <dbReference type="Proteomes" id="UP000823046"/>
    </source>
</evidence>
<evidence type="ECO:0000256" key="7">
    <source>
        <dbReference type="PROSITE-ProRule" id="PRU10086"/>
    </source>
</evidence>
<keyword evidence="4 8" id="KW-0378">Hydrolase</keyword>
<evidence type="ECO:0000256" key="4">
    <source>
        <dbReference type="ARBA" id="ARBA00022801"/>
    </source>
</evidence>
<evidence type="ECO:0000313" key="10">
    <source>
        <dbReference type="EMBL" id="KAF8822716.1"/>
    </source>
</evidence>
<keyword evidence="5 8" id="KW-0720">Serine protease</keyword>
<evidence type="ECO:0000256" key="2">
    <source>
        <dbReference type="ARBA" id="ARBA00022640"/>
    </source>
</evidence>
<evidence type="ECO:0000256" key="8">
    <source>
        <dbReference type="RuleBase" id="RU000549"/>
    </source>
</evidence>
<dbReference type="PRINTS" id="PR00127">
    <property type="entry name" value="CLPPROTEASEP"/>
</dbReference>
<reference evidence="10 11" key="1">
    <citation type="journal article" date="2020" name="bioRxiv">
        <title>Metabolic contributions of an alphaproteobacterial endosymbiont in the apicomplexan Cardiosporidium cionae.</title>
        <authorList>
            <person name="Hunter E.S."/>
            <person name="Paight C.J."/>
            <person name="Lane C.E."/>
        </authorList>
    </citation>
    <scope>NUCLEOTIDE SEQUENCE [LARGE SCALE GENOMIC DNA]</scope>
    <source>
        <strain evidence="10">ESH_2018</strain>
    </source>
</reference>
<dbReference type="InterPro" id="IPR018215">
    <property type="entry name" value="ClpP_Ser_AS"/>
</dbReference>
<dbReference type="SUPFAM" id="SSF52096">
    <property type="entry name" value="ClpP/crotonase"/>
    <property type="match status" value="1"/>
</dbReference>
<evidence type="ECO:0000256" key="5">
    <source>
        <dbReference type="ARBA" id="ARBA00022825"/>
    </source>
</evidence>
<name>A0ABQ7JFH3_9APIC</name>
<evidence type="ECO:0000256" key="9">
    <source>
        <dbReference type="RuleBase" id="RU003567"/>
    </source>
</evidence>
<proteinExistence type="inferred from homology"/>
<dbReference type="PANTHER" id="PTHR10381:SF15">
    <property type="entry name" value="CHLOROPLASTIC ATP-DEPENDENT CLP PROTEASE PROTEOLYTIC SUBUNIT 1"/>
    <property type="match status" value="1"/>
</dbReference>
<gene>
    <name evidence="10" type="ORF">IE077_002952</name>
</gene>
<dbReference type="InterPro" id="IPR033135">
    <property type="entry name" value="ClpP_His_AS"/>
</dbReference>
<dbReference type="NCBIfam" id="NF009205">
    <property type="entry name" value="PRK12553.1"/>
    <property type="match status" value="1"/>
</dbReference>
<feature type="active site" evidence="7">
    <location>
        <position position="256"/>
    </location>
</feature>
<dbReference type="Pfam" id="PF00574">
    <property type="entry name" value="CLP_protease"/>
    <property type="match status" value="1"/>
</dbReference>
<accession>A0ABQ7JFH3</accession>
<evidence type="ECO:0000256" key="1">
    <source>
        <dbReference type="ARBA" id="ARBA00007039"/>
    </source>
</evidence>
<dbReference type="EC" id="3.4.21.92" evidence="8"/>
<keyword evidence="11" id="KW-1185">Reference proteome</keyword>
<keyword evidence="2" id="KW-0934">Plastid</keyword>
<dbReference type="Gene3D" id="3.90.226.10">
    <property type="entry name" value="2-enoyl-CoA Hydratase, Chain A, domain 1"/>
    <property type="match status" value="1"/>
</dbReference>
<comment type="caution">
    <text evidence="10">The sequence shown here is derived from an EMBL/GenBank/DDBJ whole genome shotgun (WGS) entry which is preliminary data.</text>
</comment>
<comment type="similarity">
    <text evidence="1 9">Belongs to the peptidase S14 family.</text>
</comment>
<dbReference type="Proteomes" id="UP000823046">
    <property type="component" value="Unassembled WGS sequence"/>
</dbReference>